<evidence type="ECO:0000313" key="4">
    <source>
        <dbReference type="EMBL" id="CAF9934395.1"/>
    </source>
</evidence>
<feature type="coiled-coil region" evidence="1">
    <location>
        <begin position="812"/>
        <end position="860"/>
    </location>
</feature>
<sequence>MDPGRSPHLNGASSASTAATTPIPARTKLTTIDVPSFSSFQAQNSKINTSSPVRRKPLPSSASGSAASGPRQPLSSGGLVVAVGEEEPDKASSTQPVHRVPWLPAPIESPPLVVRDLDQYVNEDSWYELSNVARYPRGKSPIAPPTGHFPPNLVQNQRQTRDRSSSPTKLNHVRLTSDLEVQDLQRGGKTMANGGLQRAVTTSLHPSNRPSNVNVNPHQQSFFDYDTADPTVITKTPRSPGPNKLTSFFGWGSASRIPDHSPTSSSAGSHSPRAPSPRSPSLTSFNSSIKPQVIDISRANGNGITRGGFVADTGFPMPPSAQDPLVQIADMEDELREVSSELAGSIRREMELEDLVDRLQLEASQGPDMNRRTSDYFSDSGTSSIRYPMSDYGSSKSEDAAKQRRISEQEKARFKVDLYQKLQDERGRRKALELHVQHMGEQMQNIDQERAASSSAANRVRDLENALEDSRRRLKEERRLKENFEDLLKALRVETAQSTDERDNLRDEEVPQLQLRIEGLEVEAAEFQKLQYEHARLQQELQSMKNENMTLVNARRLQTEMQQQSTRFNTISEEDGQDGMPSPLSPGPRTGLTRSNSLARVTSKGGLTRAGSLSRSNSTSTKERETRESLADSVKDIEFQRDALHQALKGLLDRQTYQNREHERRVRALEIERDNALQAQSPRRTGFEKEVRGLRFEINQLRRRADEALTQKWQCEKGLSGLKMDLDRAEQETSSLRTLLNEHDILVPELPGRSSRDGQISEDPEHGDATSASLEKAYKELQSTQASSISKLRELWGQAPSSADDANTEQTMAILLKSINDAEAERDAAQRQAAAYRAKAESLEEAENFHESENKGLAEELRASANRVEGLASQVRGQLESNRGLRQRLAEAVGRGEQEQHASAARITGMQGKLKMLEDKLMSAQQHSEEIFARHEEKVREMKESHNQQLQRAKSPGLRTPTAFSPSRGSSPRSPLFNLKSPRLDKTTSGQGMSMNEALRTEFLEHQVSELEKALAEADREMKEVVGRMNTAQIQVMELQSERDEAMRKTRNLNAAAEDETRKFANLMKKN</sequence>
<feature type="region of interest" description="Disordered" evidence="2">
    <location>
        <begin position="747"/>
        <end position="770"/>
    </location>
</feature>
<feature type="compositionally biased region" description="Low complexity" evidence="2">
    <location>
        <begin position="965"/>
        <end position="975"/>
    </location>
</feature>
<feature type="domain" description="DUF7603" evidence="3">
    <location>
        <begin position="811"/>
        <end position="919"/>
    </location>
</feature>
<feature type="region of interest" description="Disordered" evidence="2">
    <location>
        <begin position="142"/>
        <end position="169"/>
    </location>
</feature>
<feature type="compositionally biased region" description="Polar residues" evidence="2">
    <location>
        <begin position="611"/>
        <end position="620"/>
    </location>
</feature>
<dbReference type="InterPro" id="IPR056023">
    <property type="entry name" value="DUF7603"/>
</dbReference>
<dbReference type="EMBL" id="CAJPDS010000074">
    <property type="protein sequence ID" value="CAF9934395.1"/>
    <property type="molecule type" value="Genomic_DNA"/>
</dbReference>
<feature type="region of interest" description="Disordered" evidence="2">
    <location>
        <begin position="366"/>
        <end position="407"/>
    </location>
</feature>
<feature type="region of interest" description="Disordered" evidence="2">
    <location>
        <begin position="1"/>
        <end position="97"/>
    </location>
</feature>
<feature type="compositionally biased region" description="Low complexity" evidence="2">
    <location>
        <begin position="260"/>
        <end position="273"/>
    </location>
</feature>
<feature type="region of interest" description="Disordered" evidence="2">
    <location>
        <begin position="571"/>
        <end position="631"/>
    </location>
</feature>
<feature type="coiled-coil region" evidence="1">
    <location>
        <begin position="446"/>
        <end position="554"/>
    </location>
</feature>
<evidence type="ECO:0000259" key="3">
    <source>
        <dbReference type="Pfam" id="PF24554"/>
    </source>
</evidence>
<feature type="region of interest" description="Disordered" evidence="2">
    <location>
        <begin position="938"/>
        <end position="991"/>
    </location>
</feature>
<reference evidence="4" key="1">
    <citation type="submission" date="2021-03" db="EMBL/GenBank/DDBJ databases">
        <authorList>
            <person name="Tagirdzhanova G."/>
        </authorList>
    </citation>
    <scope>NUCLEOTIDE SEQUENCE</scope>
</reference>
<proteinExistence type="predicted"/>
<name>A0A8H3G275_9LECA</name>
<accession>A0A8H3G275</accession>
<dbReference type="AlphaFoldDB" id="A0A8H3G275"/>
<feature type="coiled-coil region" evidence="1">
    <location>
        <begin position="1001"/>
        <end position="1063"/>
    </location>
</feature>
<protein>
    <recommendedName>
        <fullName evidence="3">DUF7603 domain-containing protein</fullName>
    </recommendedName>
</protein>
<gene>
    <name evidence="4" type="ORF">HETSPECPRED_009217</name>
</gene>
<evidence type="ECO:0000256" key="2">
    <source>
        <dbReference type="SAM" id="MobiDB-lite"/>
    </source>
</evidence>
<evidence type="ECO:0000256" key="1">
    <source>
        <dbReference type="SAM" id="Coils"/>
    </source>
</evidence>
<feature type="compositionally biased region" description="Polar residues" evidence="2">
    <location>
        <begin position="36"/>
        <end position="52"/>
    </location>
</feature>
<feature type="compositionally biased region" description="Low complexity" evidence="2">
    <location>
        <begin position="60"/>
        <end position="69"/>
    </location>
</feature>
<feature type="compositionally biased region" description="Low complexity" evidence="2">
    <location>
        <begin position="206"/>
        <end position="217"/>
    </location>
</feature>
<keyword evidence="5" id="KW-1185">Reference proteome</keyword>
<feature type="compositionally biased region" description="Polar residues" evidence="2">
    <location>
        <begin position="375"/>
        <end position="385"/>
    </location>
</feature>
<dbReference type="Pfam" id="PF24554">
    <property type="entry name" value="DUF7603"/>
    <property type="match status" value="1"/>
</dbReference>
<feature type="coiled-coil region" evidence="1">
    <location>
        <begin position="652"/>
        <end position="711"/>
    </location>
</feature>
<dbReference type="OrthoDB" id="5395440at2759"/>
<dbReference type="Proteomes" id="UP000664521">
    <property type="component" value="Unassembled WGS sequence"/>
</dbReference>
<evidence type="ECO:0000313" key="5">
    <source>
        <dbReference type="Proteomes" id="UP000664521"/>
    </source>
</evidence>
<comment type="caution">
    <text evidence="4">The sequence shown here is derived from an EMBL/GenBank/DDBJ whole genome shotgun (WGS) entry which is preliminary data.</text>
</comment>
<feature type="compositionally biased region" description="Basic and acidic residues" evidence="2">
    <location>
        <begin position="621"/>
        <end position="631"/>
    </location>
</feature>
<keyword evidence="1" id="KW-0175">Coiled coil</keyword>
<feature type="compositionally biased region" description="Basic and acidic residues" evidence="2">
    <location>
        <begin position="396"/>
        <end position="407"/>
    </location>
</feature>
<organism evidence="4 5">
    <name type="scientific">Heterodermia speciosa</name>
    <dbReference type="NCBI Taxonomy" id="116794"/>
    <lineage>
        <taxon>Eukaryota</taxon>
        <taxon>Fungi</taxon>
        <taxon>Dikarya</taxon>
        <taxon>Ascomycota</taxon>
        <taxon>Pezizomycotina</taxon>
        <taxon>Lecanoromycetes</taxon>
        <taxon>OSLEUM clade</taxon>
        <taxon>Lecanoromycetidae</taxon>
        <taxon>Caliciales</taxon>
        <taxon>Physciaceae</taxon>
        <taxon>Heterodermia</taxon>
    </lineage>
</organism>
<feature type="region of interest" description="Disordered" evidence="2">
    <location>
        <begin position="202"/>
        <end position="289"/>
    </location>
</feature>
<feature type="compositionally biased region" description="Low complexity" evidence="2">
    <location>
        <begin position="12"/>
        <end position="21"/>
    </location>
</feature>